<dbReference type="AlphaFoldDB" id="A0AAD6Y5T3"/>
<dbReference type="Proteomes" id="UP001219525">
    <property type="component" value="Unassembled WGS sequence"/>
</dbReference>
<dbReference type="Pfam" id="PF12937">
    <property type="entry name" value="F-box-like"/>
    <property type="match status" value="1"/>
</dbReference>
<dbReference type="Gene3D" id="1.20.1280.50">
    <property type="match status" value="1"/>
</dbReference>
<evidence type="ECO:0000259" key="1">
    <source>
        <dbReference type="PROSITE" id="PS50181"/>
    </source>
</evidence>
<dbReference type="InterPro" id="IPR036047">
    <property type="entry name" value="F-box-like_dom_sf"/>
</dbReference>
<sequence length="499" mass="54929">MQLLDLPSDILLRILHNCDVSSLRSASQANKSFHDLVFTRIIWISLVQDLRYRGFVDGLSADDVKAMSTPELIALMRRLVLGPRCAGTPASLMLPRRRRLTLSTKLGSGACVARTRVLHPTIPPRHLFSQHDVVLLPRGEYLLLNNATGLECWRVADDALVWRYQSDVPSARVKAFAADVRDGGGSVNLVICVVGAPPGYSHVRIVSLTFSTRTAQHLLQTQVGAPFGDPITPRIYGDFAAVRMQNQSFVVFDWRSETYCNIGESHCKRITMDFIPGHFISASSQRIEVFSMTALAGKWSPAGITIDLGGFNKVMTGRISPVVADSVRPKAMLNPMVTVSVHPSPLGSGMVRVWVFLCPDPTFSRFRIPGSCHSADDDDVHIFCFRLGHDLRQTAGASASASTNAQPPLQLRRLKTLQASFELRCHSIAYAGHTVEERVNYNGLYHRGVEWVVSRAGPIWEPVVLPLVKPRAGTDPVVAAYSGAVTYLAEDGVVVQYYE</sequence>
<keyword evidence="3" id="KW-1185">Reference proteome</keyword>
<organism evidence="2 3">
    <name type="scientific">Mycena pura</name>
    <dbReference type="NCBI Taxonomy" id="153505"/>
    <lineage>
        <taxon>Eukaryota</taxon>
        <taxon>Fungi</taxon>
        <taxon>Dikarya</taxon>
        <taxon>Basidiomycota</taxon>
        <taxon>Agaricomycotina</taxon>
        <taxon>Agaricomycetes</taxon>
        <taxon>Agaricomycetidae</taxon>
        <taxon>Agaricales</taxon>
        <taxon>Marasmiineae</taxon>
        <taxon>Mycenaceae</taxon>
        <taxon>Mycena</taxon>
    </lineage>
</organism>
<dbReference type="SUPFAM" id="SSF81383">
    <property type="entry name" value="F-box domain"/>
    <property type="match status" value="1"/>
</dbReference>
<comment type="caution">
    <text evidence="2">The sequence shown here is derived from an EMBL/GenBank/DDBJ whole genome shotgun (WGS) entry which is preliminary data.</text>
</comment>
<evidence type="ECO:0000313" key="3">
    <source>
        <dbReference type="Proteomes" id="UP001219525"/>
    </source>
</evidence>
<name>A0AAD6Y5T3_9AGAR</name>
<dbReference type="InterPro" id="IPR001810">
    <property type="entry name" value="F-box_dom"/>
</dbReference>
<reference evidence="2" key="1">
    <citation type="submission" date="2023-03" db="EMBL/GenBank/DDBJ databases">
        <title>Massive genome expansion in bonnet fungi (Mycena s.s.) driven by repeated elements and novel gene families across ecological guilds.</title>
        <authorList>
            <consortium name="Lawrence Berkeley National Laboratory"/>
            <person name="Harder C.B."/>
            <person name="Miyauchi S."/>
            <person name="Viragh M."/>
            <person name="Kuo A."/>
            <person name="Thoen E."/>
            <person name="Andreopoulos B."/>
            <person name="Lu D."/>
            <person name="Skrede I."/>
            <person name="Drula E."/>
            <person name="Henrissat B."/>
            <person name="Morin E."/>
            <person name="Kohler A."/>
            <person name="Barry K."/>
            <person name="LaButti K."/>
            <person name="Morin E."/>
            <person name="Salamov A."/>
            <person name="Lipzen A."/>
            <person name="Mereny Z."/>
            <person name="Hegedus B."/>
            <person name="Baldrian P."/>
            <person name="Stursova M."/>
            <person name="Weitz H."/>
            <person name="Taylor A."/>
            <person name="Grigoriev I.V."/>
            <person name="Nagy L.G."/>
            <person name="Martin F."/>
            <person name="Kauserud H."/>
        </authorList>
    </citation>
    <scope>NUCLEOTIDE SEQUENCE</scope>
    <source>
        <strain evidence="2">9144</strain>
    </source>
</reference>
<accession>A0AAD6Y5T3</accession>
<feature type="domain" description="F-box" evidence="1">
    <location>
        <begin position="1"/>
        <end position="46"/>
    </location>
</feature>
<protein>
    <recommendedName>
        <fullName evidence="1">F-box domain-containing protein</fullName>
    </recommendedName>
</protein>
<dbReference type="PROSITE" id="PS50181">
    <property type="entry name" value="FBOX"/>
    <property type="match status" value="1"/>
</dbReference>
<proteinExistence type="predicted"/>
<gene>
    <name evidence="2" type="ORF">GGX14DRAFT_470409</name>
</gene>
<dbReference type="EMBL" id="JARJCW010000074">
    <property type="protein sequence ID" value="KAJ7198165.1"/>
    <property type="molecule type" value="Genomic_DNA"/>
</dbReference>
<evidence type="ECO:0000313" key="2">
    <source>
        <dbReference type="EMBL" id="KAJ7198165.1"/>
    </source>
</evidence>